<dbReference type="PROSITE" id="PS00109">
    <property type="entry name" value="PROTEIN_KINASE_TYR"/>
    <property type="match status" value="1"/>
</dbReference>
<keyword evidence="3" id="KW-1185">Reference proteome</keyword>
<reference evidence="2 3" key="1">
    <citation type="submission" date="2021-04" db="EMBL/GenBank/DDBJ databases">
        <title>Chitinophaga sp. nov., isolated from the rhizosphere soil.</title>
        <authorList>
            <person name="He S."/>
        </authorList>
    </citation>
    <scope>NUCLEOTIDE SEQUENCE [LARGE SCALE GENOMIC DNA]</scope>
    <source>
        <strain evidence="2 3">2R12</strain>
    </source>
</reference>
<dbReference type="InterPro" id="IPR000719">
    <property type="entry name" value="Prot_kinase_dom"/>
</dbReference>
<comment type="caution">
    <text evidence="2">The sequence shown here is derived from an EMBL/GenBank/DDBJ whole genome shotgun (WGS) entry which is preliminary data.</text>
</comment>
<protein>
    <submittedName>
        <fullName evidence="2">Protein kinase</fullName>
    </submittedName>
</protein>
<keyword evidence="2" id="KW-0418">Kinase</keyword>
<dbReference type="Gene3D" id="1.10.510.10">
    <property type="entry name" value="Transferase(Phosphotransferase) domain 1"/>
    <property type="match status" value="1"/>
</dbReference>
<dbReference type="InterPro" id="IPR057929">
    <property type="entry name" value="RamC_N"/>
</dbReference>
<dbReference type="PROSITE" id="PS50011">
    <property type="entry name" value="PROTEIN_KINASE_DOM"/>
    <property type="match status" value="1"/>
</dbReference>
<dbReference type="InterPro" id="IPR007822">
    <property type="entry name" value="LANC-like"/>
</dbReference>
<dbReference type="SMART" id="SM00220">
    <property type="entry name" value="S_TKc"/>
    <property type="match status" value="1"/>
</dbReference>
<dbReference type="RefSeq" id="WP_211977205.1">
    <property type="nucleotide sequence ID" value="NZ_CBFHAM010000018.1"/>
</dbReference>
<sequence length="900" mass="101940">MQDISVDKLPPEIISTDNAAKKFYDFRHLLNEFGLAFTEKDFYLQVGEIKQVEGWIIHLSVIRLQMLDLFNRLIPELAAGDIPFKIIRDSETARYILDATLGYEKLGKIMAVYPKEGTDIVALAQRLITLTAQFKGPIIPTDRRLGGIVYTRFGGYNPVIGADDPAKIPYIHNGRGELVPDTYSIPFQPAADSIWPFESIAPVLPPASRKLWKDKYKPLLILKDDTKGRVLKGIYMKGFLNIKHCIIKEGKSNMWVDEFGRDIQDRLKWQYELCNDLSNDIPLPKIFDLFEEEENLYLAMEFISGESLEDVVTSCCNGDSWFTLPREKRLGLINYLSKIVAIIRKFHGRGYVHRDITPANFLIDKKDRIFLIDMELSYSVFRQQPDPPFKLGTYGYLSPEQRTHKVPAFAEDLYAIGGLMIFAFTGLPPLKFNVREFEPLLESLLFYTRSRFISEHIVRCLSRDPAERPSLEETSEILAKYAQEVKMETLPDSKLFGNNADAVTEDRVKYLVDKGLNGLLGDSLITEDLLWDSRVVLNNSLSQTANLERNYLSGLYNGMAGILYCISKAGLLGYDVSDLIPAYQSCWEYIKRKNYGEHLTLPGGLYGGGAGVALSIAQGLEAGLIVSDKEWTDCLERSFTNTGDGLSFSHGIAGEGVALLQCAKWLHSEFTRLQLTQHIDTILKAQLPDGTWHLEDAGNTGKQMIDIANGFPGIVYFLLDYVNVYPEERVITAVRKALNRLITMAISKNNMLCWKTAQPPGVRLFSRDLGQPGIIWLFIKAFRYFKAPEYKAAAEKALRFLPACPTITDFSQSTGLAGLGEIYLEAYEVLGNPEWKRRAGWITNTYAHLFQMTTGGNNYWVMAYHPDPVADFMLGNCGVIHYLMKHQHKERINCFNLLHK</sequence>
<dbReference type="Pfam" id="PF25816">
    <property type="entry name" value="RamC_N"/>
    <property type="match status" value="1"/>
</dbReference>
<evidence type="ECO:0000259" key="1">
    <source>
        <dbReference type="PROSITE" id="PS50011"/>
    </source>
</evidence>
<feature type="domain" description="Protein kinase" evidence="1">
    <location>
        <begin position="216"/>
        <end position="482"/>
    </location>
</feature>
<accession>A0ABS5JA08</accession>
<name>A0ABS5JA08_9BACT</name>
<dbReference type="InterPro" id="IPR012341">
    <property type="entry name" value="6hp_glycosidase-like_sf"/>
</dbReference>
<dbReference type="InterPro" id="IPR011009">
    <property type="entry name" value="Kinase-like_dom_sf"/>
</dbReference>
<dbReference type="SMART" id="SM01260">
    <property type="entry name" value="LANC_like"/>
    <property type="match status" value="1"/>
</dbReference>
<dbReference type="InterPro" id="IPR008266">
    <property type="entry name" value="Tyr_kinase_AS"/>
</dbReference>
<organism evidence="2 3">
    <name type="scientific">Chitinophaga hostae</name>
    <dbReference type="NCBI Taxonomy" id="2831022"/>
    <lineage>
        <taxon>Bacteria</taxon>
        <taxon>Pseudomonadati</taxon>
        <taxon>Bacteroidota</taxon>
        <taxon>Chitinophagia</taxon>
        <taxon>Chitinophagales</taxon>
        <taxon>Chitinophagaceae</taxon>
        <taxon>Chitinophaga</taxon>
    </lineage>
</organism>
<dbReference type="GO" id="GO:0016301">
    <property type="term" value="F:kinase activity"/>
    <property type="evidence" value="ECO:0007669"/>
    <property type="project" value="UniProtKB-KW"/>
</dbReference>
<dbReference type="SUPFAM" id="SSF158745">
    <property type="entry name" value="LanC-like"/>
    <property type="match status" value="1"/>
</dbReference>
<dbReference type="Pfam" id="PF00069">
    <property type="entry name" value="Pkinase"/>
    <property type="match status" value="1"/>
</dbReference>
<dbReference type="PANTHER" id="PTHR44167">
    <property type="entry name" value="OVARIAN-SPECIFIC SERINE/THREONINE-PROTEIN KINASE LOK-RELATED"/>
    <property type="match status" value="1"/>
</dbReference>
<keyword evidence="2" id="KW-0808">Transferase</keyword>
<dbReference type="PANTHER" id="PTHR44167:SF24">
    <property type="entry name" value="SERINE_THREONINE-PROTEIN KINASE CHK2"/>
    <property type="match status" value="1"/>
</dbReference>
<dbReference type="SUPFAM" id="SSF56112">
    <property type="entry name" value="Protein kinase-like (PK-like)"/>
    <property type="match status" value="1"/>
</dbReference>
<evidence type="ECO:0000313" key="3">
    <source>
        <dbReference type="Proteomes" id="UP000676386"/>
    </source>
</evidence>
<dbReference type="Pfam" id="PF05147">
    <property type="entry name" value="LANC_like"/>
    <property type="match status" value="1"/>
</dbReference>
<dbReference type="EMBL" id="JAGTXB010000027">
    <property type="protein sequence ID" value="MBS0032045.1"/>
    <property type="molecule type" value="Genomic_DNA"/>
</dbReference>
<dbReference type="Gene3D" id="1.50.10.10">
    <property type="match status" value="1"/>
</dbReference>
<dbReference type="Proteomes" id="UP000676386">
    <property type="component" value="Unassembled WGS sequence"/>
</dbReference>
<gene>
    <name evidence="2" type="ORF">KE626_32230</name>
</gene>
<evidence type="ECO:0000313" key="2">
    <source>
        <dbReference type="EMBL" id="MBS0032045.1"/>
    </source>
</evidence>
<proteinExistence type="predicted"/>